<dbReference type="Pfam" id="PF03473">
    <property type="entry name" value="MOSC"/>
    <property type="match status" value="1"/>
</dbReference>
<dbReference type="PANTHER" id="PTHR30212">
    <property type="entry name" value="PROTEIN YIIM"/>
    <property type="match status" value="1"/>
</dbReference>
<dbReference type="GO" id="GO:0003824">
    <property type="term" value="F:catalytic activity"/>
    <property type="evidence" value="ECO:0007669"/>
    <property type="project" value="InterPro"/>
</dbReference>
<reference evidence="2" key="1">
    <citation type="submission" date="2020-02" db="EMBL/GenBank/DDBJ databases">
        <authorList>
            <person name="Meier V. D."/>
        </authorList>
    </citation>
    <scope>NUCLEOTIDE SEQUENCE</scope>
    <source>
        <strain evidence="2">AVDCRST_MAG55</strain>
    </source>
</reference>
<evidence type="ECO:0000313" key="2">
    <source>
        <dbReference type="EMBL" id="CAA9392305.1"/>
    </source>
</evidence>
<dbReference type="AlphaFoldDB" id="A0A6J4NQV8"/>
<gene>
    <name evidence="2" type="ORF">AVDCRST_MAG55-165</name>
</gene>
<accession>A0A6J4NQV8</accession>
<dbReference type="GO" id="GO:0030151">
    <property type="term" value="F:molybdenum ion binding"/>
    <property type="evidence" value="ECO:0007669"/>
    <property type="project" value="InterPro"/>
</dbReference>
<dbReference type="InterPro" id="IPR005302">
    <property type="entry name" value="MoCF_Sase_C"/>
</dbReference>
<dbReference type="GO" id="GO:0030170">
    <property type="term" value="F:pyridoxal phosphate binding"/>
    <property type="evidence" value="ECO:0007669"/>
    <property type="project" value="InterPro"/>
</dbReference>
<proteinExistence type="predicted"/>
<dbReference type="Gene3D" id="2.40.33.20">
    <property type="entry name" value="PK beta-barrel domain-like"/>
    <property type="match status" value="1"/>
</dbReference>
<feature type="domain" description="MOSC" evidence="1">
    <location>
        <begin position="1"/>
        <end position="133"/>
    </location>
</feature>
<dbReference type="InterPro" id="IPR011037">
    <property type="entry name" value="Pyrv_Knase-like_insert_dom_sf"/>
</dbReference>
<dbReference type="EMBL" id="CADCUZ010000011">
    <property type="protein sequence ID" value="CAA9392305.1"/>
    <property type="molecule type" value="Genomic_DNA"/>
</dbReference>
<protein>
    <recommendedName>
        <fullName evidence="1">MOSC domain-containing protein</fullName>
    </recommendedName>
</protein>
<dbReference type="SUPFAM" id="SSF50800">
    <property type="entry name" value="PK beta-barrel domain-like"/>
    <property type="match status" value="1"/>
</dbReference>
<name>A0A6J4NQV8_9ACTN</name>
<evidence type="ECO:0000259" key="1">
    <source>
        <dbReference type="PROSITE" id="PS51340"/>
    </source>
</evidence>
<dbReference type="InterPro" id="IPR052353">
    <property type="entry name" value="Benzoxazolinone_Detox_Enz"/>
</dbReference>
<dbReference type="PROSITE" id="PS51340">
    <property type="entry name" value="MOSC"/>
    <property type="match status" value="1"/>
</dbReference>
<dbReference type="PANTHER" id="PTHR30212:SF2">
    <property type="entry name" value="PROTEIN YIIM"/>
    <property type="match status" value="1"/>
</dbReference>
<sequence>MAAPVEITPVGLVGDAIGDMENYGGPDQAIYLFGAPDSEWWSEELGRDLHPGTFGENLTLSDLESAQAWIGDRFAIGPVVLKLTALRIPCVTLAVRMGGPTFVKRFRRSERPGLYCRVIREGEVRVEDPVEHEPCQGEQIPALEVFKTFFEPNTDERVLRRFLSASIAVRAREVYERRSALTVARNPDARSLN</sequence>
<organism evidence="2">
    <name type="scientific">uncultured Rubrobacteraceae bacterium</name>
    <dbReference type="NCBI Taxonomy" id="349277"/>
    <lineage>
        <taxon>Bacteria</taxon>
        <taxon>Bacillati</taxon>
        <taxon>Actinomycetota</taxon>
        <taxon>Rubrobacteria</taxon>
        <taxon>Rubrobacterales</taxon>
        <taxon>Rubrobacteraceae</taxon>
        <taxon>environmental samples</taxon>
    </lineage>
</organism>